<comment type="caution">
    <text evidence="2">The sequence shown here is derived from an EMBL/GenBank/DDBJ whole genome shotgun (WGS) entry which is preliminary data.</text>
</comment>
<dbReference type="EMBL" id="VFPN01000001">
    <property type="protein sequence ID" value="TQM65708.1"/>
    <property type="molecule type" value="Genomic_DNA"/>
</dbReference>
<dbReference type="Proteomes" id="UP000318331">
    <property type="component" value="Unassembled WGS sequence"/>
</dbReference>
<gene>
    <name evidence="2" type="ORF">FB466_0520</name>
</gene>
<keyword evidence="3" id="KW-1185">Reference proteome</keyword>
<proteinExistence type="predicted"/>
<evidence type="ECO:0000313" key="3">
    <source>
        <dbReference type="Proteomes" id="UP000318331"/>
    </source>
</evidence>
<accession>A0A543I537</accession>
<evidence type="ECO:0000256" key="1">
    <source>
        <dbReference type="SAM" id="Phobius"/>
    </source>
</evidence>
<sequence>MGVLLVGVRPPGAGRSGGARPGMGATGVASVVGRTVWSEWEGVLMPPGIGAMGVLLVGVAGAGVVLGAGAAEGALGALADGVGVVAAGSDGAAVGSRVSGVAVAGGVA</sequence>
<reference evidence="2 3" key="1">
    <citation type="submission" date="2019-06" db="EMBL/GenBank/DDBJ databases">
        <title>Sequencing the genomes of 1000 actinobacteria strains.</title>
        <authorList>
            <person name="Klenk H.-P."/>
        </authorList>
    </citation>
    <scope>NUCLEOTIDE SEQUENCE [LARGE SCALE GENOMIC DNA]</scope>
    <source>
        <strain evidence="2 3">DSM 18031</strain>
    </source>
</reference>
<keyword evidence="1" id="KW-0472">Membrane</keyword>
<evidence type="ECO:0000313" key="2">
    <source>
        <dbReference type="EMBL" id="TQM65708.1"/>
    </source>
</evidence>
<feature type="transmembrane region" description="Helical" evidence="1">
    <location>
        <begin position="49"/>
        <end position="71"/>
    </location>
</feature>
<name>A0A543I537_9MICO</name>
<dbReference type="AlphaFoldDB" id="A0A543I537"/>
<keyword evidence="1" id="KW-0812">Transmembrane</keyword>
<organism evidence="2 3">
    <name type="scientific">Klugiella xanthotipulae</name>
    <dbReference type="NCBI Taxonomy" id="244735"/>
    <lineage>
        <taxon>Bacteria</taxon>
        <taxon>Bacillati</taxon>
        <taxon>Actinomycetota</taxon>
        <taxon>Actinomycetes</taxon>
        <taxon>Micrococcales</taxon>
        <taxon>Microbacteriaceae</taxon>
        <taxon>Klugiella</taxon>
    </lineage>
</organism>
<keyword evidence="1" id="KW-1133">Transmembrane helix</keyword>
<protein>
    <submittedName>
        <fullName evidence="2">Uncharacterized protein</fullName>
    </submittedName>
</protein>